<evidence type="ECO:0000256" key="1">
    <source>
        <dbReference type="PROSITE-ProRule" id="PRU00339"/>
    </source>
</evidence>
<accession>A0A3D8JBH3</accession>
<dbReference type="OrthoDB" id="5338882at2"/>
<gene>
    <name evidence="3" type="ORF">CQA57_01050</name>
</gene>
<comment type="caution">
    <text evidence="3">The sequence shown here is derived from an EMBL/GenBank/DDBJ whole genome shotgun (WGS) entry which is preliminary data.</text>
</comment>
<feature type="coiled-coil region" evidence="2">
    <location>
        <begin position="89"/>
        <end position="123"/>
    </location>
</feature>
<dbReference type="AlphaFoldDB" id="A0A3D8JBH3"/>
<evidence type="ECO:0000256" key="2">
    <source>
        <dbReference type="SAM" id="Coils"/>
    </source>
</evidence>
<keyword evidence="4" id="KW-1185">Reference proteome</keyword>
<reference evidence="3 4" key="1">
    <citation type="submission" date="2018-04" db="EMBL/GenBank/DDBJ databases">
        <title>Novel Campyloabacter and Helicobacter Species and Strains.</title>
        <authorList>
            <person name="Mannion A.J."/>
            <person name="Shen Z."/>
            <person name="Fox J.G."/>
        </authorList>
    </citation>
    <scope>NUCLEOTIDE SEQUENCE [LARGE SCALE GENOMIC DNA]</scope>
    <source>
        <strain evidence="3 4">MIT 04-9362</strain>
    </source>
</reference>
<sequence length="306" mass="35582">MIRRYITFFSLVLFLNAEPSAFELQSGATKNDISNLQLSSRSLQGIATDLQNRLKNTEQIQEGLKTLLESQNFKIKKIDDSFIVLQNAINGLQNQFESTNEKTKEQNQDIEVLKAQLLAQQEEIKKIQYSIQEINKVMTENNNSIIQQLALMSQFLEKNQNNLPTLSEEKNETKKEENLTPKTNKQKFSDAKSFVRKKDFSSAEEILNELIQEKYKIAECYYILGDIAYRKKEYKSALDLYKKSATLDENASYMSALLWRTAWSFKYLKDEKNYQNFIDLLARTYPDSEQGKKAIDIINKSNNKEK</sequence>
<evidence type="ECO:0000313" key="3">
    <source>
        <dbReference type="EMBL" id="RDU74670.1"/>
    </source>
</evidence>
<protein>
    <submittedName>
        <fullName evidence="3">Uncharacterized protein</fullName>
    </submittedName>
</protein>
<feature type="repeat" description="TPR" evidence="1">
    <location>
        <begin position="218"/>
        <end position="251"/>
    </location>
</feature>
<dbReference type="Proteomes" id="UP000256695">
    <property type="component" value="Unassembled WGS sequence"/>
</dbReference>
<dbReference type="EMBL" id="NXLX01000001">
    <property type="protein sequence ID" value="RDU74670.1"/>
    <property type="molecule type" value="Genomic_DNA"/>
</dbReference>
<dbReference type="RefSeq" id="WP_115578378.1">
    <property type="nucleotide sequence ID" value="NZ_NXLX01000001.1"/>
</dbReference>
<proteinExistence type="predicted"/>
<evidence type="ECO:0000313" key="4">
    <source>
        <dbReference type="Proteomes" id="UP000256695"/>
    </source>
</evidence>
<dbReference type="Gene3D" id="1.25.40.10">
    <property type="entry name" value="Tetratricopeptide repeat domain"/>
    <property type="match status" value="1"/>
</dbReference>
<keyword evidence="2" id="KW-0175">Coiled coil</keyword>
<dbReference type="PROSITE" id="PS50005">
    <property type="entry name" value="TPR"/>
    <property type="match status" value="1"/>
</dbReference>
<dbReference type="InterPro" id="IPR011990">
    <property type="entry name" value="TPR-like_helical_dom_sf"/>
</dbReference>
<dbReference type="InterPro" id="IPR019734">
    <property type="entry name" value="TPR_rpt"/>
</dbReference>
<name>A0A3D8JBH3_9HELI</name>
<keyword evidence="1" id="KW-0802">TPR repeat</keyword>
<dbReference type="SUPFAM" id="SSF48452">
    <property type="entry name" value="TPR-like"/>
    <property type="match status" value="1"/>
</dbReference>
<organism evidence="3 4">
    <name type="scientific">Helicobacter anseris</name>
    <dbReference type="NCBI Taxonomy" id="375926"/>
    <lineage>
        <taxon>Bacteria</taxon>
        <taxon>Pseudomonadati</taxon>
        <taxon>Campylobacterota</taxon>
        <taxon>Epsilonproteobacteria</taxon>
        <taxon>Campylobacterales</taxon>
        <taxon>Helicobacteraceae</taxon>
        <taxon>Helicobacter</taxon>
    </lineage>
</organism>